<evidence type="ECO:0000313" key="7">
    <source>
        <dbReference type="Proteomes" id="UP000540506"/>
    </source>
</evidence>
<dbReference type="GO" id="GO:0003700">
    <property type="term" value="F:DNA-binding transcription factor activity"/>
    <property type="evidence" value="ECO:0007669"/>
    <property type="project" value="TreeGrafter"/>
</dbReference>
<comment type="caution">
    <text evidence="6">The sequence shown here is derived from an EMBL/GenBank/DDBJ whole genome shotgun (WGS) entry which is preliminary data.</text>
</comment>
<dbReference type="EMBL" id="JACHJV010000001">
    <property type="protein sequence ID" value="MBB4927404.1"/>
    <property type="molecule type" value="Genomic_DNA"/>
</dbReference>
<evidence type="ECO:0000256" key="4">
    <source>
        <dbReference type="ARBA" id="ARBA00023163"/>
    </source>
</evidence>
<dbReference type="CDD" id="cd08414">
    <property type="entry name" value="PBP2_LTTR_aromatics_like"/>
    <property type="match status" value="1"/>
</dbReference>
<evidence type="ECO:0000256" key="2">
    <source>
        <dbReference type="ARBA" id="ARBA00023015"/>
    </source>
</evidence>
<evidence type="ECO:0000313" key="6">
    <source>
        <dbReference type="EMBL" id="MBB4927404.1"/>
    </source>
</evidence>
<dbReference type="Proteomes" id="UP000540506">
    <property type="component" value="Unassembled WGS sequence"/>
</dbReference>
<dbReference type="Pfam" id="PF03466">
    <property type="entry name" value="LysR_substrate"/>
    <property type="match status" value="1"/>
</dbReference>
<dbReference type="GO" id="GO:0032993">
    <property type="term" value="C:protein-DNA complex"/>
    <property type="evidence" value="ECO:0007669"/>
    <property type="project" value="TreeGrafter"/>
</dbReference>
<keyword evidence="7" id="KW-1185">Reference proteome</keyword>
<sequence>MLLTEVGERLLPLAARALSAADDAVTATVSPHSTLRVGFSYNALGENTTPLVREFESVHPGVRVELRRIDEVPFAGIEDGRSHVAILRGLPADPRIGHVVLHQEPRVAALPREHPVAALAEVTMDDMRHSPLVVVPITGTTTLSLWDGVGQAPRQVIRVHNLEEWLEAIAAGRGIGLSGESTSMLHPHPWVVYRPVSDAPLLPVVLAWAGDQPHPLTSDFVDLAKARYVCTVR</sequence>
<dbReference type="Gene3D" id="3.40.190.10">
    <property type="entry name" value="Periplasmic binding protein-like II"/>
    <property type="match status" value="2"/>
</dbReference>
<reference evidence="6 7" key="1">
    <citation type="submission" date="2020-08" db="EMBL/GenBank/DDBJ databases">
        <title>Sequencing the genomes of 1000 actinobacteria strains.</title>
        <authorList>
            <person name="Klenk H.-P."/>
        </authorList>
    </citation>
    <scope>NUCLEOTIDE SEQUENCE [LARGE SCALE GENOMIC DNA]</scope>
    <source>
        <strain evidence="6 7">DSM 41654</strain>
    </source>
</reference>
<protein>
    <submittedName>
        <fullName evidence="6">DNA-binding transcriptional LysR family regulator</fullName>
    </submittedName>
</protein>
<dbReference type="AlphaFoldDB" id="A0A7W7VZ57"/>
<gene>
    <name evidence="6" type="ORF">FHR34_006397</name>
</gene>
<organism evidence="6 7">
    <name type="scientific">Kitasatospora kifunensis</name>
    <name type="common">Streptomyces kifunensis</name>
    <dbReference type="NCBI Taxonomy" id="58351"/>
    <lineage>
        <taxon>Bacteria</taxon>
        <taxon>Bacillati</taxon>
        <taxon>Actinomycetota</taxon>
        <taxon>Actinomycetes</taxon>
        <taxon>Kitasatosporales</taxon>
        <taxon>Streptomycetaceae</taxon>
        <taxon>Kitasatospora</taxon>
    </lineage>
</organism>
<proteinExistence type="inferred from homology"/>
<dbReference type="PANTHER" id="PTHR30346:SF0">
    <property type="entry name" value="HCA OPERON TRANSCRIPTIONAL ACTIVATOR HCAR"/>
    <property type="match status" value="1"/>
</dbReference>
<keyword evidence="4" id="KW-0804">Transcription</keyword>
<name>A0A7W7VZ57_KITKI</name>
<keyword evidence="2" id="KW-0805">Transcription regulation</keyword>
<dbReference type="InterPro" id="IPR005119">
    <property type="entry name" value="LysR_subst-bd"/>
</dbReference>
<evidence type="ECO:0000259" key="5">
    <source>
        <dbReference type="Pfam" id="PF03466"/>
    </source>
</evidence>
<dbReference type="PANTHER" id="PTHR30346">
    <property type="entry name" value="TRANSCRIPTIONAL DUAL REGULATOR HCAR-RELATED"/>
    <property type="match status" value="1"/>
</dbReference>
<dbReference type="SUPFAM" id="SSF53850">
    <property type="entry name" value="Periplasmic binding protein-like II"/>
    <property type="match status" value="1"/>
</dbReference>
<comment type="similarity">
    <text evidence="1">Belongs to the LysR transcriptional regulatory family.</text>
</comment>
<accession>A0A7W7VZ57</accession>
<feature type="domain" description="LysR substrate-binding" evidence="5">
    <location>
        <begin position="31"/>
        <end position="226"/>
    </location>
</feature>
<evidence type="ECO:0000256" key="3">
    <source>
        <dbReference type="ARBA" id="ARBA00023125"/>
    </source>
</evidence>
<keyword evidence="3 6" id="KW-0238">DNA-binding</keyword>
<dbReference type="GO" id="GO:0003677">
    <property type="term" value="F:DNA binding"/>
    <property type="evidence" value="ECO:0007669"/>
    <property type="project" value="UniProtKB-KW"/>
</dbReference>
<evidence type="ECO:0000256" key="1">
    <source>
        <dbReference type="ARBA" id="ARBA00009437"/>
    </source>
</evidence>